<dbReference type="Proteomes" id="UP001228044">
    <property type="component" value="Unassembled WGS sequence"/>
</dbReference>
<gene>
    <name evidence="2" type="ORF">QWJ38_19730</name>
</gene>
<accession>A0ABT8DW90</accession>
<evidence type="ECO:0000313" key="3">
    <source>
        <dbReference type="Proteomes" id="UP001228044"/>
    </source>
</evidence>
<dbReference type="Pfam" id="PF09722">
    <property type="entry name" value="Xre_MbcA_ParS_C"/>
    <property type="match status" value="1"/>
</dbReference>
<comment type="caution">
    <text evidence="2">The sequence shown here is derived from an EMBL/GenBank/DDBJ whole genome shotgun (WGS) entry which is preliminary data.</text>
</comment>
<sequence length="75" mass="8302">MQIDTTQHLLRFLARLIEESGGVADHADLAAWLDEWLATPLPEFLGMTPAQAMVDESGLRQVETLLERMRGGLPA</sequence>
<feature type="domain" description="Antitoxin Xre/MbcA/ParS-like toxin-binding" evidence="1">
    <location>
        <begin position="30"/>
        <end position="72"/>
    </location>
</feature>
<evidence type="ECO:0000259" key="1">
    <source>
        <dbReference type="Pfam" id="PF09722"/>
    </source>
</evidence>
<dbReference type="InterPro" id="IPR024467">
    <property type="entry name" value="Xre/MbcA/ParS-like_toxin-bd"/>
</dbReference>
<name>A0ABT8DW90_9BURK</name>
<organism evidence="2 3">
    <name type="scientific">Roseateles violae</name>
    <dbReference type="NCBI Taxonomy" id="3058042"/>
    <lineage>
        <taxon>Bacteria</taxon>
        <taxon>Pseudomonadati</taxon>
        <taxon>Pseudomonadota</taxon>
        <taxon>Betaproteobacteria</taxon>
        <taxon>Burkholderiales</taxon>
        <taxon>Sphaerotilaceae</taxon>
        <taxon>Roseateles</taxon>
    </lineage>
</organism>
<protein>
    <submittedName>
        <fullName evidence="2">MbcA/ParS/Xre antitoxin family protein</fullName>
    </submittedName>
</protein>
<dbReference type="EMBL" id="JAUHHC010000005">
    <property type="protein sequence ID" value="MDN3922527.1"/>
    <property type="molecule type" value="Genomic_DNA"/>
</dbReference>
<dbReference type="RefSeq" id="WP_290360828.1">
    <property type="nucleotide sequence ID" value="NZ_JAUHHC010000005.1"/>
</dbReference>
<reference evidence="2 3" key="1">
    <citation type="submission" date="2023-06" db="EMBL/GenBank/DDBJ databases">
        <title>Pelomonas sp. PFR6 16S ribosomal RNA gene Genome sequencing and assembly.</title>
        <authorList>
            <person name="Woo H."/>
        </authorList>
    </citation>
    <scope>NUCLEOTIDE SEQUENCE [LARGE SCALE GENOMIC DNA]</scope>
    <source>
        <strain evidence="2 3">PFR6</strain>
    </source>
</reference>
<evidence type="ECO:0000313" key="2">
    <source>
        <dbReference type="EMBL" id="MDN3922527.1"/>
    </source>
</evidence>
<keyword evidence="3" id="KW-1185">Reference proteome</keyword>
<proteinExistence type="predicted"/>